<organism evidence="5">
    <name type="scientific">Chlorella variabilis</name>
    <name type="common">Green alga</name>
    <dbReference type="NCBI Taxonomy" id="554065"/>
    <lineage>
        <taxon>Eukaryota</taxon>
        <taxon>Viridiplantae</taxon>
        <taxon>Chlorophyta</taxon>
        <taxon>core chlorophytes</taxon>
        <taxon>Trebouxiophyceae</taxon>
        <taxon>Chlorellales</taxon>
        <taxon>Chlorellaceae</taxon>
        <taxon>Chlorella clade</taxon>
        <taxon>Chlorella</taxon>
    </lineage>
</organism>
<dbReference type="Gene3D" id="2.40.40.10">
    <property type="entry name" value="RlpA-like domain"/>
    <property type="match status" value="1"/>
</dbReference>
<dbReference type="RefSeq" id="XP_005842952.1">
    <property type="nucleotide sequence ID" value="XM_005842890.1"/>
</dbReference>
<dbReference type="KEGG" id="cvr:CHLNCDRAFT_55513"/>
<evidence type="ECO:0000256" key="2">
    <source>
        <dbReference type="SAM" id="MobiDB-lite"/>
    </source>
</evidence>
<dbReference type="InParanoid" id="E1ZTJ4"/>
<keyword evidence="1 3" id="KW-0732">Signal</keyword>
<reference evidence="4 5" key="1">
    <citation type="journal article" date="2010" name="Plant Cell">
        <title>The Chlorella variabilis NC64A genome reveals adaptation to photosymbiosis, coevolution with viruses, and cryptic sex.</title>
        <authorList>
            <person name="Blanc G."/>
            <person name="Duncan G."/>
            <person name="Agarkova I."/>
            <person name="Borodovsky M."/>
            <person name="Gurnon J."/>
            <person name="Kuo A."/>
            <person name="Lindquist E."/>
            <person name="Lucas S."/>
            <person name="Pangilinan J."/>
            <person name="Polle J."/>
            <person name="Salamov A."/>
            <person name="Terry A."/>
            <person name="Yamada T."/>
            <person name="Dunigan D.D."/>
            <person name="Grigoriev I.V."/>
            <person name="Claverie J.M."/>
            <person name="Van Etten J.L."/>
        </authorList>
    </citation>
    <scope>NUCLEOTIDE SEQUENCE [LARGE SCALE GENOMIC DNA]</scope>
    <source>
        <strain evidence="4 5">NC64A</strain>
    </source>
</reference>
<dbReference type="AlphaFoldDB" id="E1ZTJ4"/>
<dbReference type="EMBL" id="GL433872">
    <property type="protein sequence ID" value="EFN50850.1"/>
    <property type="molecule type" value="Genomic_DNA"/>
</dbReference>
<evidence type="ECO:0008006" key="6">
    <source>
        <dbReference type="Google" id="ProtNLM"/>
    </source>
</evidence>
<evidence type="ECO:0000256" key="1">
    <source>
        <dbReference type="ARBA" id="ARBA00022729"/>
    </source>
</evidence>
<dbReference type="OrthoDB" id="512037at2759"/>
<accession>E1ZTJ4</accession>
<gene>
    <name evidence="4" type="ORF">CHLNCDRAFT_55513</name>
</gene>
<protein>
    <recommendedName>
        <fullName evidence="6">RlpA-like protein double-psi beta-barrel domain-containing protein</fullName>
    </recommendedName>
</protein>
<evidence type="ECO:0000313" key="4">
    <source>
        <dbReference type="EMBL" id="EFN50850.1"/>
    </source>
</evidence>
<feature type="region of interest" description="Disordered" evidence="2">
    <location>
        <begin position="230"/>
        <end position="267"/>
    </location>
</feature>
<dbReference type="InterPro" id="IPR036908">
    <property type="entry name" value="RlpA-like_sf"/>
</dbReference>
<feature type="compositionally biased region" description="Acidic residues" evidence="2">
    <location>
        <begin position="243"/>
        <end position="253"/>
    </location>
</feature>
<keyword evidence="5" id="KW-1185">Reference proteome</keyword>
<dbReference type="PANTHER" id="PTHR31836">
    <property type="match status" value="1"/>
</dbReference>
<dbReference type="GeneID" id="17350274"/>
<dbReference type="SUPFAM" id="SSF50685">
    <property type="entry name" value="Barwin-like endoglucanases"/>
    <property type="match status" value="1"/>
</dbReference>
<dbReference type="InterPro" id="IPR051477">
    <property type="entry name" value="Expansin_CellWall"/>
</dbReference>
<evidence type="ECO:0000256" key="3">
    <source>
        <dbReference type="SAM" id="SignalP"/>
    </source>
</evidence>
<dbReference type="CDD" id="cd22191">
    <property type="entry name" value="DPBB_RlpA_EXP_N-like"/>
    <property type="match status" value="1"/>
</dbReference>
<sequence>MVIQRALAGAWGLVCAAPVGCGASRLPVGLFDETTNACGIDELPEYFDRFYAAVDLKLAPDACGRCMWVKGPSERPIIVKVVDGCVACGAGAVDLSSEAFKAVAGEGTAAGSQSVGWVWADCSSSASFFATWPGSRSGGAAAATPATRSRRTLLDSPEETIREGHGQAGEFTDWTTDCLGGRRRCPSLFLASWGFQCSNGDGTSCCMKANGKFCTPLHHWDREPAPASWVGRDLAQESSAEPQQEEQDEEDGEVQANGSGSGWASGSAKGWNTATATHYTSYPECCHSKSADQTECEDYNGCKWEGQFAGVGYKPKSWVKEHNIVAFYRAPESRNRKEWDSKWKNKALRIRNPQSGKVMEALVVDTCSDSDCNGCCSKNAKRHGGTLIDLEHYTAQRFWGGSVPDLTAIQWQEV</sequence>
<proteinExistence type="predicted"/>
<feature type="signal peptide" evidence="3">
    <location>
        <begin position="1"/>
        <end position="16"/>
    </location>
</feature>
<feature type="chain" id="PRO_5003156509" description="RlpA-like protein double-psi beta-barrel domain-containing protein" evidence="3">
    <location>
        <begin position="17"/>
        <end position="414"/>
    </location>
</feature>
<dbReference type="PANTHER" id="PTHR31836:SF21">
    <property type="entry name" value="EXPANSIN-LIKE PROTEIN 7"/>
    <property type="match status" value="1"/>
</dbReference>
<name>E1ZTJ4_CHLVA</name>
<dbReference type="Proteomes" id="UP000008141">
    <property type="component" value="Unassembled WGS sequence"/>
</dbReference>
<evidence type="ECO:0000313" key="5">
    <source>
        <dbReference type="Proteomes" id="UP000008141"/>
    </source>
</evidence>